<dbReference type="RefSeq" id="WP_027311637.1">
    <property type="nucleotide sequence ID" value="NZ_JAUESS010000007.1"/>
</dbReference>
<evidence type="ECO:0000313" key="1">
    <source>
        <dbReference type="EMBL" id="MFB9886146.1"/>
    </source>
</evidence>
<dbReference type="Proteomes" id="UP001589628">
    <property type="component" value="Unassembled WGS sequence"/>
</dbReference>
<dbReference type="CDD" id="cd02440">
    <property type="entry name" value="AdoMet_MTases"/>
    <property type="match status" value="1"/>
</dbReference>
<accession>A0ABV5ZA54</accession>
<dbReference type="EMBL" id="JBHLZN010000002">
    <property type="protein sequence ID" value="MFB9886146.1"/>
    <property type="molecule type" value="Genomic_DNA"/>
</dbReference>
<sequence>MRADLDIIQNWIAPSSRVLDLACGDGSLLAHLRQHKGVSGYGLEIDPDKVRACVARGVCVLEHNLDKGLGHFRDNSFDFVIMTQALQTMHRPDKVLEEMLRVGRQCIITFPNFGHWRNRMHLISKGRMPVSKFLPYEWYDTPNIHFCTFRDFEQLCHERQIQICERTVVDSEHRDTWAMRYFPNLLGEIAIYRVTR</sequence>
<dbReference type="InterPro" id="IPR010743">
    <property type="entry name" value="Methionine_synth_MetW"/>
</dbReference>
<comment type="caution">
    <text evidence="1">The sequence shown here is derived from an EMBL/GenBank/DDBJ whole genome shotgun (WGS) entry which is preliminary data.</text>
</comment>
<evidence type="ECO:0000313" key="2">
    <source>
        <dbReference type="Proteomes" id="UP001589628"/>
    </source>
</evidence>
<dbReference type="SUPFAM" id="SSF53335">
    <property type="entry name" value="S-adenosyl-L-methionine-dependent methyltransferases"/>
    <property type="match status" value="1"/>
</dbReference>
<keyword evidence="2" id="KW-1185">Reference proteome</keyword>
<dbReference type="Gene3D" id="3.40.50.150">
    <property type="entry name" value="Vaccinia Virus protein VP39"/>
    <property type="match status" value="1"/>
</dbReference>
<protein>
    <submittedName>
        <fullName evidence="1">Methionine biosynthesis protein MetW</fullName>
    </submittedName>
</protein>
<reference evidence="1 2" key="1">
    <citation type="submission" date="2024-09" db="EMBL/GenBank/DDBJ databases">
        <authorList>
            <person name="Sun Q."/>
            <person name="Mori K."/>
        </authorList>
    </citation>
    <scope>NUCLEOTIDE SEQUENCE [LARGE SCALE GENOMIC DNA]</scope>
    <source>
        <strain evidence="1 2">ATCC 51285</strain>
    </source>
</reference>
<organism evidence="1 2">
    <name type="scientific">Balneatrix alpica</name>
    <dbReference type="NCBI Taxonomy" id="75684"/>
    <lineage>
        <taxon>Bacteria</taxon>
        <taxon>Pseudomonadati</taxon>
        <taxon>Pseudomonadota</taxon>
        <taxon>Gammaproteobacteria</taxon>
        <taxon>Oceanospirillales</taxon>
        <taxon>Balneatrichaceae</taxon>
        <taxon>Balneatrix</taxon>
    </lineage>
</organism>
<name>A0ABV5ZA54_9GAMM</name>
<dbReference type="Pfam" id="PF07021">
    <property type="entry name" value="MetW"/>
    <property type="match status" value="1"/>
</dbReference>
<dbReference type="InterPro" id="IPR029063">
    <property type="entry name" value="SAM-dependent_MTases_sf"/>
</dbReference>
<gene>
    <name evidence="1" type="primary">metW</name>
    <name evidence="1" type="ORF">ACFFLH_06965</name>
</gene>
<dbReference type="NCBIfam" id="TIGR02081">
    <property type="entry name" value="metW"/>
    <property type="match status" value="1"/>
</dbReference>
<proteinExistence type="predicted"/>